<accession>C7QHP8</accession>
<dbReference type="PANTHER" id="PTHR43875">
    <property type="entry name" value="MALTODEXTRIN IMPORT ATP-BINDING PROTEIN MSMX"/>
    <property type="match status" value="1"/>
</dbReference>
<dbReference type="InterPro" id="IPR008995">
    <property type="entry name" value="Mo/tungstate-bd_C_term_dom"/>
</dbReference>
<dbReference type="InParanoid" id="C7QHP8"/>
<dbReference type="eggNOG" id="COG3842">
    <property type="taxonomic scope" value="Bacteria"/>
</dbReference>
<protein>
    <submittedName>
        <fullName evidence="5">ABC transporter related</fullName>
    </submittedName>
</protein>
<dbReference type="GO" id="GO:0005524">
    <property type="term" value="F:ATP binding"/>
    <property type="evidence" value="ECO:0007669"/>
    <property type="project" value="UniProtKB-KW"/>
</dbReference>
<gene>
    <name evidence="5" type="ordered locus">Caci_2154</name>
</gene>
<dbReference type="InterPro" id="IPR003439">
    <property type="entry name" value="ABC_transporter-like_ATP-bd"/>
</dbReference>
<dbReference type="STRING" id="479433.Caci_2154"/>
<sequence length="361" mass="37846">MADVRFLDATRVFHGAWRPAVDGVDIDVRDGELLVLTGPSGSGKSTLLRMLAGLEPLDRGSVLIGGKDVGRTAPDKRGVSMIFQGFALFPHQTIRENIALPLTMRKSSAKSAAARVQQVAELCGVADHLNSKPDAVGYDVRQRTTMARAIVRRPDVVCLDEPLAGSGVPLMMRGRSPIAALQRELGITTLYATCSSVDAWSIADRIAVLDSGRVQQVGAPAEVFSKPATIAVAQFLGEPGMNLVTALAEEGVARLGGLAVGLTPPQASALTGNRLVIGVRPEDLSIGAESDGIRATAVLVRDTGRDYLVTARTVVDGEESDLVVRHTNGPVPVKGESVVLGVRAGATLHLFDAGSGARLPD</sequence>
<dbReference type="SUPFAM" id="SSF50331">
    <property type="entry name" value="MOP-like"/>
    <property type="match status" value="1"/>
</dbReference>
<dbReference type="GO" id="GO:0022857">
    <property type="term" value="F:transmembrane transporter activity"/>
    <property type="evidence" value="ECO:0007669"/>
    <property type="project" value="InterPro"/>
</dbReference>
<dbReference type="HOGENOM" id="CLU_000604_1_1_11"/>
<dbReference type="InterPro" id="IPR047641">
    <property type="entry name" value="ABC_transpr_MalK/UgpC-like"/>
</dbReference>
<dbReference type="AlphaFoldDB" id="C7QHP8"/>
<dbReference type="Gene3D" id="2.40.50.140">
    <property type="entry name" value="Nucleic acid-binding proteins"/>
    <property type="match status" value="1"/>
</dbReference>
<dbReference type="KEGG" id="cai:Caci_2154"/>
<dbReference type="PANTHER" id="PTHR43875:SF1">
    <property type="entry name" value="OSMOPROTECTIVE COMPOUNDS UPTAKE ATP-BINDING PROTEIN GGTA"/>
    <property type="match status" value="1"/>
</dbReference>
<dbReference type="InterPro" id="IPR003593">
    <property type="entry name" value="AAA+_ATPase"/>
</dbReference>
<name>C7QHP8_CATAD</name>
<dbReference type="EMBL" id="CP001700">
    <property type="protein sequence ID" value="ACU71073.1"/>
    <property type="molecule type" value="Genomic_DNA"/>
</dbReference>
<dbReference type="SUPFAM" id="SSF52540">
    <property type="entry name" value="P-loop containing nucleoside triphosphate hydrolases"/>
    <property type="match status" value="1"/>
</dbReference>
<dbReference type="Pfam" id="PF17912">
    <property type="entry name" value="OB_MalK"/>
    <property type="match status" value="1"/>
</dbReference>
<dbReference type="InterPro" id="IPR027417">
    <property type="entry name" value="P-loop_NTPase"/>
</dbReference>
<evidence type="ECO:0000259" key="4">
    <source>
        <dbReference type="PROSITE" id="PS50893"/>
    </source>
</evidence>
<keyword evidence="2" id="KW-0547">Nucleotide-binding</keyword>
<dbReference type="Pfam" id="PF00005">
    <property type="entry name" value="ABC_tran"/>
    <property type="match status" value="1"/>
</dbReference>
<dbReference type="SMART" id="SM00382">
    <property type="entry name" value="AAA"/>
    <property type="match status" value="1"/>
</dbReference>
<evidence type="ECO:0000256" key="2">
    <source>
        <dbReference type="ARBA" id="ARBA00022741"/>
    </source>
</evidence>
<dbReference type="Proteomes" id="UP000000851">
    <property type="component" value="Chromosome"/>
</dbReference>
<keyword evidence="6" id="KW-1185">Reference proteome</keyword>
<dbReference type="GO" id="GO:0055052">
    <property type="term" value="C:ATP-binding cassette (ABC) transporter complex, substrate-binding subunit-containing"/>
    <property type="evidence" value="ECO:0007669"/>
    <property type="project" value="TreeGrafter"/>
</dbReference>
<evidence type="ECO:0000313" key="6">
    <source>
        <dbReference type="Proteomes" id="UP000000851"/>
    </source>
</evidence>
<reference evidence="5 6" key="1">
    <citation type="journal article" date="2009" name="Stand. Genomic Sci.">
        <title>Complete genome sequence of Catenulispora acidiphila type strain (ID 139908).</title>
        <authorList>
            <person name="Copeland A."/>
            <person name="Lapidus A."/>
            <person name="Glavina Del Rio T."/>
            <person name="Nolan M."/>
            <person name="Lucas S."/>
            <person name="Chen F."/>
            <person name="Tice H."/>
            <person name="Cheng J.F."/>
            <person name="Bruce D."/>
            <person name="Goodwin L."/>
            <person name="Pitluck S."/>
            <person name="Mikhailova N."/>
            <person name="Pati A."/>
            <person name="Ivanova N."/>
            <person name="Mavromatis K."/>
            <person name="Chen A."/>
            <person name="Palaniappan K."/>
            <person name="Chain P."/>
            <person name="Land M."/>
            <person name="Hauser L."/>
            <person name="Chang Y.J."/>
            <person name="Jeffries C.D."/>
            <person name="Chertkov O."/>
            <person name="Brettin T."/>
            <person name="Detter J.C."/>
            <person name="Han C."/>
            <person name="Ali Z."/>
            <person name="Tindall B.J."/>
            <person name="Goker M."/>
            <person name="Bristow J."/>
            <person name="Eisen J.A."/>
            <person name="Markowitz V."/>
            <person name="Hugenholtz P."/>
            <person name="Kyrpides N.C."/>
            <person name="Klenk H.P."/>
        </authorList>
    </citation>
    <scope>NUCLEOTIDE SEQUENCE [LARGE SCALE GENOMIC DNA]</scope>
    <source>
        <strain evidence="6">DSM 44928 / JCM 14897 / NBRC 102108 / NRRL B-24433 / ID139908</strain>
    </source>
</reference>
<evidence type="ECO:0000256" key="1">
    <source>
        <dbReference type="ARBA" id="ARBA00022448"/>
    </source>
</evidence>
<keyword evidence="3" id="KW-0067">ATP-binding</keyword>
<dbReference type="Gene3D" id="2.40.50.100">
    <property type="match status" value="1"/>
</dbReference>
<dbReference type="InterPro" id="IPR012340">
    <property type="entry name" value="NA-bd_OB-fold"/>
</dbReference>
<dbReference type="GO" id="GO:0016887">
    <property type="term" value="F:ATP hydrolysis activity"/>
    <property type="evidence" value="ECO:0007669"/>
    <property type="project" value="InterPro"/>
</dbReference>
<dbReference type="Gene3D" id="3.40.50.300">
    <property type="entry name" value="P-loop containing nucleotide triphosphate hydrolases"/>
    <property type="match status" value="1"/>
</dbReference>
<dbReference type="RefSeq" id="WP_012786366.1">
    <property type="nucleotide sequence ID" value="NC_013131.1"/>
</dbReference>
<evidence type="ECO:0000256" key="3">
    <source>
        <dbReference type="ARBA" id="ARBA00022840"/>
    </source>
</evidence>
<proteinExistence type="predicted"/>
<feature type="domain" description="ABC transporter" evidence="4">
    <location>
        <begin position="4"/>
        <end position="236"/>
    </location>
</feature>
<organism evidence="5 6">
    <name type="scientific">Catenulispora acidiphila (strain DSM 44928 / JCM 14897 / NBRC 102108 / NRRL B-24433 / ID139908)</name>
    <dbReference type="NCBI Taxonomy" id="479433"/>
    <lineage>
        <taxon>Bacteria</taxon>
        <taxon>Bacillati</taxon>
        <taxon>Actinomycetota</taxon>
        <taxon>Actinomycetes</taxon>
        <taxon>Catenulisporales</taxon>
        <taxon>Catenulisporaceae</taxon>
        <taxon>Catenulispora</taxon>
    </lineage>
</organism>
<keyword evidence="1" id="KW-0813">Transport</keyword>
<evidence type="ECO:0000313" key="5">
    <source>
        <dbReference type="EMBL" id="ACU71073.1"/>
    </source>
</evidence>
<dbReference type="PROSITE" id="PS50893">
    <property type="entry name" value="ABC_TRANSPORTER_2"/>
    <property type="match status" value="1"/>
</dbReference>
<dbReference type="OrthoDB" id="5180453at2"/>
<dbReference type="InterPro" id="IPR040582">
    <property type="entry name" value="OB_MalK-like"/>
</dbReference>